<dbReference type="Proteomes" id="UP000193498">
    <property type="component" value="Unassembled WGS sequence"/>
</dbReference>
<dbReference type="InterPro" id="IPR001180">
    <property type="entry name" value="CNH_dom"/>
</dbReference>
<dbReference type="Pfam" id="PF00169">
    <property type="entry name" value="PH"/>
    <property type="match status" value="1"/>
</dbReference>
<feature type="non-terminal residue" evidence="5">
    <location>
        <position position="1"/>
    </location>
</feature>
<dbReference type="SMART" id="SM00036">
    <property type="entry name" value="CNH"/>
    <property type="match status" value="1"/>
</dbReference>
<evidence type="ECO:0000313" key="6">
    <source>
        <dbReference type="Proteomes" id="UP000193498"/>
    </source>
</evidence>
<dbReference type="PROSITE" id="PS50219">
    <property type="entry name" value="CNH"/>
    <property type="match status" value="1"/>
</dbReference>
<dbReference type="GO" id="GO:0005085">
    <property type="term" value="F:guanyl-nucleotide exchange factor activity"/>
    <property type="evidence" value="ECO:0007669"/>
    <property type="project" value="UniProtKB-KW"/>
</dbReference>
<dbReference type="SMART" id="SM00325">
    <property type="entry name" value="RhoGEF"/>
    <property type="match status" value="1"/>
</dbReference>
<dbReference type="InParanoid" id="A0A1Y1XSP7"/>
<dbReference type="Gene3D" id="2.30.29.30">
    <property type="entry name" value="Pleckstrin-homology domain (PH domain)/Phosphotyrosine-binding domain (PTB)"/>
    <property type="match status" value="1"/>
</dbReference>
<organism evidence="5 6">
    <name type="scientific">Basidiobolus meristosporus CBS 931.73</name>
    <dbReference type="NCBI Taxonomy" id="1314790"/>
    <lineage>
        <taxon>Eukaryota</taxon>
        <taxon>Fungi</taxon>
        <taxon>Fungi incertae sedis</taxon>
        <taxon>Zoopagomycota</taxon>
        <taxon>Entomophthoromycotina</taxon>
        <taxon>Basidiobolomycetes</taxon>
        <taxon>Basidiobolales</taxon>
        <taxon>Basidiobolaceae</taxon>
        <taxon>Basidiobolus</taxon>
    </lineage>
</organism>
<dbReference type="SUPFAM" id="SSF48065">
    <property type="entry name" value="DBL homology domain (DH-domain)"/>
    <property type="match status" value="1"/>
</dbReference>
<feature type="domain" description="PH" evidence="2">
    <location>
        <begin position="243"/>
        <end position="347"/>
    </location>
</feature>
<dbReference type="SUPFAM" id="SSF50729">
    <property type="entry name" value="PH domain-like"/>
    <property type="match status" value="1"/>
</dbReference>
<dbReference type="PROSITE" id="PS50010">
    <property type="entry name" value="DH_2"/>
    <property type="match status" value="1"/>
</dbReference>
<protein>
    <submittedName>
        <fullName evidence="5">Dbl homology domain-containing protein</fullName>
    </submittedName>
</protein>
<dbReference type="OrthoDB" id="2272012at2759"/>
<evidence type="ECO:0000256" key="1">
    <source>
        <dbReference type="ARBA" id="ARBA00022658"/>
    </source>
</evidence>
<dbReference type="InterPro" id="IPR035899">
    <property type="entry name" value="DBL_dom_sf"/>
</dbReference>
<dbReference type="PANTHER" id="PTHR46572">
    <property type="entry name" value="RHO1 GDP-GTP EXCHANGE PROTEIN 1-RELATED"/>
    <property type="match status" value="1"/>
</dbReference>
<keyword evidence="6" id="KW-1185">Reference proteome</keyword>
<feature type="domain" description="DH" evidence="3">
    <location>
        <begin position="21"/>
        <end position="208"/>
    </location>
</feature>
<evidence type="ECO:0000259" key="4">
    <source>
        <dbReference type="PROSITE" id="PS50219"/>
    </source>
</evidence>
<accession>A0A1Y1XSP7</accession>
<keyword evidence="1" id="KW-0344">Guanine-nucleotide releasing factor</keyword>
<reference evidence="5 6" key="1">
    <citation type="submission" date="2016-07" db="EMBL/GenBank/DDBJ databases">
        <title>Pervasive Adenine N6-methylation of Active Genes in Fungi.</title>
        <authorList>
            <consortium name="DOE Joint Genome Institute"/>
            <person name="Mondo S.J."/>
            <person name="Dannebaum R.O."/>
            <person name="Kuo R.C."/>
            <person name="Labutti K."/>
            <person name="Haridas S."/>
            <person name="Kuo A."/>
            <person name="Salamov A."/>
            <person name="Ahrendt S.R."/>
            <person name="Lipzen A."/>
            <person name="Sullivan W."/>
            <person name="Andreopoulos W.B."/>
            <person name="Clum A."/>
            <person name="Lindquist E."/>
            <person name="Daum C."/>
            <person name="Ramamoorthy G.K."/>
            <person name="Gryganskyi A."/>
            <person name="Culley D."/>
            <person name="Magnuson J.K."/>
            <person name="James T.Y."/>
            <person name="O'Malley M.A."/>
            <person name="Stajich J.E."/>
            <person name="Spatafora J.W."/>
            <person name="Visel A."/>
            <person name="Grigoriev I.V."/>
        </authorList>
    </citation>
    <scope>NUCLEOTIDE SEQUENCE [LARGE SCALE GENOMIC DNA]</scope>
    <source>
        <strain evidence="5 6">CBS 931.73</strain>
    </source>
</reference>
<name>A0A1Y1XSP7_9FUNG</name>
<proteinExistence type="predicted"/>
<comment type="caution">
    <text evidence="5">The sequence shown here is derived from an EMBL/GenBank/DDBJ whole genome shotgun (WGS) entry which is preliminary data.</text>
</comment>
<dbReference type="InterPro" id="IPR011993">
    <property type="entry name" value="PH-like_dom_sf"/>
</dbReference>
<gene>
    <name evidence="5" type="ORF">K493DRAFT_235694</name>
</gene>
<dbReference type="CDD" id="cd00160">
    <property type="entry name" value="RhoGEF"/>
    <property type="match status" value="1"/>
</dbReference>
<dbReference type="InterPro" id="IPR052233">
    <property type="entry name" value="Rho-type_GEFs"/>
</dbReference>
<dbReference type="InterPro" id="IPR001849">
    <property type="entry name" value="PH_domain"/>
</dbReference>
<sequence>SLWLTSVPEEIIETLSDKERNRQIAIFEIIYTEEEYLRDLKLYDTLFIEPLHAARVFNCDKTENFVQDVFVNYRELQQIHEETIAILKERQSMNAIIEIIGDVILQFIERFEPYVLFSTGSVNSGRVLKNERAHSSALDGFLEECQKKPEARKLPLESFLSRPNSRIARYPLLLDRVLKYTPEDNVDREILSNAINSIKAFLTRLNEETGREENRLKLQEIRDKIEFKTDDCMDLRLDDEDRQLIREGLLKRSIGQSLRLILFDHVLFLAKDKKAANHQPQHQPIPLELLTLQAHSDSSIATGEESTKNSHSFTITNLSKCGGSFTLIASTFAERKQWMDKIQEQKAKRMYKQPRIFEIARVSDHGFVPEKTASCTCAYCKRKIAVGTKDGLFSGFEGDPASFRKVLDHPRIQQVETLQEIGMVIVLQDKLLLTYSIDVLDNPESCANRQGQKLASQVSYFGTGRCDGQLLVVLMKLKGLKSFFKVLEPVSLRENPKIKGKLLCQRNGFALRLFKEFYIGAESYSVQFLTKKLYVVCPKGFEIINLEALHLNKSIPDLSDEAQFGFINRREECRPLAMFPLDTEEFLLCYNVEFAFHLDKLGRRTRPNLLIEWEGRPNSVALHGQYIIAFGNFFMEIRHAESGELIQVINGCNLQYLNPGTHKDSVYFRMESLRNHEHYLFRLITSTSTQGETSLTAESLYKSTGA</sequence>
<dbReference type="Gene3D" id="1.20.900.10">
    <property type="entry name" value="Dbl homology (DH) domain"/>
    <property type="match status" value="1"/>
</dbReference>
<feature type="domain" description="CNH" evidence="4">
    <location>
        <begin position="370"/>
        <end position="664"/>
    </location>
</feature>
<evidence type="ECO:0000259" key="2">
    <source>
        <dbReference type="PROSITE" id="PS50003"/>
    </source>
</evidence>
<dbReference type="PROSITE" id="PS50003">
    <property type="entry name" value="PH_DOMAIN"/>
    <property type="match status" value="1"/>
</dbReference>
<evidence type="ECO:0000259" key="3">
    <source>
        <dbReference type="PROSITE" id="PS50010"/>
    </source>
</evidence>
<evidence type="ECO:0000313" key="5">
    <source>
        <dbReference type="EMBL" id="ORX88753.1"/>
    </source>
</evidence>
<dbReference type="PANTHER" id="PTHR46572:SF1">
    <property type="entry name" value="RHO1 GUANINE NUCLEOTIDE EXCHANGE FACTOR TUS1"/>
    <property type="match status" value="1"/>
</dbReference>
<dbReference type="SMART" id="SM00233">
    <property type="entry name" value="PH"/>
    <property type="match status" value="1"/>
</dbReference>
<dbReference type="EMBL" id="MCFE01000501">
    <property type="protein sequence ID" value="ORX88753.1"/>
    <property type="molecule type" value="Genomic_DNA"/>
</dbReference>
<dbReference type="STRING" id="1314790.A0A1Y1XSP7"/>
<dbReference type="InterPro" id="IPR000219">
    <property type="entry name" value="DH_dom"/>
</dbReference>
<dbReference type="Pfam" id="PF00780">
    <property type="entry name" value="CNH"/>
    <property type="match status" value="1"/>
</dbReference>
<dbReference type="AlphaFoldDB" id="A0A1Y1XSP7"/>
<dbReference type="Pfam" id="PF00621">
    <property type="entry name" value="RhoGEF"/>
    <property type="match status" value="1"/>
</dbReference>